<evidence type="ECO:0000259" key="2">
    <source>
        <dbReference type="Pfam" id="PF03413"/>
    </source>
</evidence>
<evidence type="ECO:0000256" key="1">
    <source>
        <dbReference type="SAM" id="Phobius"/>
    </source>
</evidence>
<proteinExistence type="predicted"/>
<reference evidence="3 4" key="1">
    <citation type="submission" date="2016-12" db="EMBL/GenBank/DDBJ databases">
        <title>Genome sequencing of Methylocaldum marinum.</title>
        <authorList>
            <person name="Takeuchi M."/>
            <person name="Kamagata Y."/>
            <person name="Hiraoka S."/>
            <person name="Oshima K."/>
            <person name="Hattori M."/>
            <person name="Iwasaki W."/>
        </authorList>
    </citation>
    <scope>NUCLEOTIDE SEQUENCE [LARGE SCALE GENOMIC DNA]</scope>
    <source>
        <strain evidence="3 4">S8</strain>
    </source>
</reference>
<keyword evidence="1" id="KW-0812">Transmembrane</keyword>
<dbReference type="Pfam" id="PF03413">
    <property type="entry name" value="PepSY"/>
    <property type="match status" value="2"/>
</dbReference>
<feature type="domain" description="PepSY" evidence="2">
    <location>
        <begin position="89"/>
        <end position="150"/>
    </location>
</feature>
<evidence type="ECO:0000313" key="3">
    <source>
        <dbReference type="EMBL" id="BBA32130.1"/>
    </source>
</evidence>
<feature type="transmembrane region" description="Helical" evidence="1">
    <location>
        <begin position="233"/>
        <end position="253"/>
    </location>
</feature>
<feature type="transmembrane region" description="Helical" evidence="1">
    <location>
        <begin position="380"/>
        <end position="401"/>
    </location>
</feature>
<dbReference type="AlphaFoldDB" id="A0A286P3A8"/>
<name>A0A286P3A8_9GAMM</name>
<keyword evidence="1" id="KW-0472">Membrane</keyword>
<keyword evidence="4" id="KW-1185">Reference proteome</keyword>
<dbReference type="Pfam" id="PF03929">
    <property type="entry name" value="PepSY_TM"/>
    <property type="match status" value="1"/>
</dbReference>
<sequence length="419" mass="47320">MMNRWMSVVRQSPNGVDAWRAARLSRLKARRKLWLEVHAWLGLILGFFLAIFGITGSVLVFYEEIDDGLNPGIIALAGPVEGQAYFRPVDDILEAARSVMPNRAQIGSIVYPRHDRRAYQFFYRVATDNESTPELRHVFVDPYTAEVTGTRAVIERGRWIPDGFVPFMFQLHFALLAGKTGVVVVGIMGVISIISVLTGLILWWPLTGNWRRVLTIKRNASPERLNHDVHQTFGFYTALILLAVLLSGVYMNLPDHFKAPVKLLSPDSRTFTDNPQSSPAAGRSPIGFDRALAGVRRRYPEGRINGLRLPEGETGVYTISIRDVPGLSRFWSERRVTVDQYSGEILTVHDPDTRTAAGDTFLDWMWPLHSGKAFGWPGRILIFFTGLACPVLYVTGVVRWLQKRRAKKLKIRVPDRRPA</sequence>
<protein>
    <submittedName>
        <fullName evidence="3">Propeptide pepSY amd peptidase M4</fullName>
    </submittedName>
</protein>
<dbReference type="RefSeq" id="WP_232020469.1">
    <property type="nucleotide sequence ID" value="NZ_AP017928.1"/>
</dbReference>
<organism evidence="3 4">
    <name type="scientific">Methylocaldum marinum</name>
    <dbReference type="NCBI Taxonomy" id="1432792"/>
    <lineage>
        <taxon>Bacteria</taxon>
        <taxon>Pseudomonadati</taxon>
        <taxon>Pseudomonadota</taxon>
        <taxon>Gammaproteobacteria</taxon>
        <taxon>Methylococcales</taxon>
        <taxon>Methylococcaceae</taxon>
        <taxon>Methylocaldum</taxon>
    </lineage>
</organism>
<dbReference type="PANTHER" id="PTHR34219">
    <property type="entry name" value="IRON-REGULATED INNER MEMBRANE PROTEIN-RELATED"/>
    <property type="match status" value="1"/>
</dbReference>
<feature type="transmembrane region" description="Helical" evidence="1">
    <location>
        <begin position="33"/>
        <end position="62"/>
    </location>
</feature>
<feature type="domain" description="PepSY" evidence="2">
    <location>
        <begin position="286"/>
        <end position="348"/>
    </location>
</feature>
<accession>A0A286P3A8</accession>
<feature type="transmembrane region" description="Helical" evidence="1">
    <location>
        <begin position="181"/>
        <end position="204"/>
    </location>
</feature>
<dbReference type="EMBL" id="AP017928">
    <property type="protein sequence ID" value="BBA32130.1"/>
    <property type="molecule type" value="Genomic_DNA"/>
</dbReference>
<evidence type="ECO:0000313" key="4">
    <source>
        <dbReference type="Proteomes" id="UP000266313"/>
    </source>
</evidence>
<dbReference type="InterPro" id="IPR005625">
    <property type="entry name" value="PepSY-ass_TM"/>
</dbReference>
<dbReference type="Proteomes" id="UP000266313">
    <property type="component" value="Chromosome"/>
</dbReference>
<keyword evidence="1" id="KW-1133">Transmembrane helix</keyword>
<dbReference type="KEGG" id="mmai:sS8_0162"/>
<dbReference type="InterPro" id="IPR025711">
    <property type="entry name" value="PepSY"/>
</dbReference>
<gene>
    <name evidence="3" type="ORF">sS8_0162</name>
</gene>